<sequence>MKFTSIARAALCAIAVGSAATSAAKEVSTAATEEVSIPARCLLQVKGVKYIAGTCEFRPIGGGDFVLHGGDYFTYVFMSSEDGTNVAEAHWNARPSSTRAHNPLGKLVRDGACWTSETVRICAWKLDK</sequence>
<organism evidence="1 2">
    <name type="scientific">Ensifer adhaerens</name>
    <name type="common">Sinorhizobium morelense</name>
    <dbReference type="NCBI Taxonomy" id="106592"/>
    <lineage>
        <taxon>Bacteria</taxon>
        <taxon>Pseudomonadati</taxon>
        <taxon>Pseudomonadota</taxon>
        <taxon>Alphaproteobacteria</taxon>
        <taxon>Hyphomicrobiales</taxon>
        <taxon>Rhizobiaceae</taxon>
        <taxon>Sinorhizobium/Ensifer group</taxon>
        <taxon>Ensifer</taxon>
    </lineage>
</organism>
<evidence type="ECO:0000313" key="2">
    <source>
        <dbReference type="Proteomes" id="UP000823773"/>
    </source>
</evidence>
<evidence type="ECO:0000313" key="1">
    <source>
        <dbReference type="EMBL" id="MBP1874833.1"/>
    </source>
</evidence>
<dbReference type="EMBL" id="JAGGJR010000008">
    <property type="protein sequence ID" value="MBP1874833.1"/>
    <property type="molecule type" value="Genomic_DNA"/>
</dbReference>
<gene>
    <name evidence="1" type="ORF">J2Z19_004566</name>
</gene>
<reference evidence="1" key="1">
    <citation type="submission" date="2021-03" db="EMBL/GenBank/DDBJ databases">
        <title>Genomic Encyclopedia of Type Strains, Phase IV (KMG-IV): sequencing the most valuable type-strain genomes for metagenomic binning, comparative biology and taxonomic classification.</title>
        <authorList>
            <person name="Goeker M."/>
        </authorList>
    </citation>
    <scope>NUCLEOTIDE SEQUENCE</scope>
    <source>
        <strain evidence="1">DSM 18131</strain>
    </source>
</reference>
<name>A0ACC5T187_ENSAD</name>
<keyword evidence="2" id="KW-1185">Reference proteome</keyword>
<dbReference type="Proteomes" id="UP000823773">
    <property type="component" value="Unassembled WGS sequence"/>
</dbReference>
<protein>
    <submittedName>
        <fullName evidence="1">Uncharacterized protein</fullName>
    </submittedName>
</protein>
<comment type="caution">
    <text evidence="1">The sequence shown here is derived from an EMBL/GenBank/DDBJ whole genome shotgun (WGS) entry which is preliminary data.</text>
</comment>
<accession>A0ACC5T187</accession>
<proteinExistence type="predicted"/>